<evidence type="ECO:0000256" key="1">
    <source>
        <dbReference type="ARBA" id="ARBA00022722"/>
    </source>
</evidence>
<dbReference type="OrthoDB" id="6776856at2759"/>
<evidence type="ECO:0000256" key="3">
    <source>
        <dbReference type="ARBA" id="ARBA00022759"/>
    </source>
</evidence>
<dbReference type="InterPro" id="IPR012337">
    <property type="entry name" value="RNaseH-like_sf"/>
</dbReference>
<keyword evidence="2" id="KW-0479">Metal-binding</keyword>
<sequence length="97" mass="11387">MRFVHLNFGALKALGDEKMVKGMPHINHLNQLSFPKEAESRANEHFQLVHTDMCGPIDPPSFGKNKYFFLFIDNFTRKTLVYFLKHKSETFKKRVVM</sequence>
<dbReference type="PANTHER" id="PTHR42648">
    <property type="entry name" value="TRANSPOSASE, PUTATIVE-RELATED"/>
    <property type="match status" value="1"/>
</dbReference>
<dbReference type="GO" id="GO:0016787">
    <property type="term" value="F:hydrolase activity"/>
    <property type="evidence" value="ECO:0007669"/>
    <property type="project" value="UniProtKB-KW"/>
</dbReference>
<accession>A0A371I1S5</accession>
<keyword evidence="11" id="KW-1185">Reference proteome</keyword>
<evidence type="ECO:0000256" key="7">
    <source>
        <dbReference type="ARBA" id="ARBA00022918"/>
    </source>
</evidence>
<evidence type="ECO:0000256" key="2">
    <source>
        <dbReference type="ARBA" id="ARBA00022723"/>
    </source>
</evidence>
<protein>
    <recommendedName>
        <fullName evidence="12">Integrase catalytic domain-containing protein</fullName>
    </recommendedName>
</protein>
<dbReference type="EMBL" id="QJKJ01001156">
    <property type="protein sequence ID" value="RDY08992.1"/>
    <property type="molecule type" value="Genomic_DNA"/>
</dbReference>
<gene>
    <name evidence="10" type="ORF">CR513_06718</name>
</gene>
<keyword evidence="5" id="KW-0460">Magnesium</keyword>
<evidence type="ECO:0000313" key="10">
    <source>
        <dbReference type="EMBL" id="RDY08992.1"/>
    </source>
</evidence>
<dbReference type="GO" id="GO:0003676">
    <property type="term" value="F:nucleic acid binding"/>
    <property type="evidence" value="ECO:0007669"/>
    <property type="project" value="InterPro"/>
</dbReference>
<organism evidence="10 11">
    <name type="scientific">Mucuna pruriens</name>
    <name type="common">Velvet bean</name>
    <name type="synonym">Dolichos pruriens</name>
    <dbReference type="NCBI Taxonomy" id="157652"/>
    <lineage>
        <taxon>Eukaryota</taxon>
        <taxon>Viridiplantae</taxon>
        <taxon>Streptophyta</taxon>
        <taxon>Embryophyta</taxon>
        <taxon>Tracheophyta</taxon>
        <taxon>Spermatophyta</taxon>
        <taxon>Magnoliopsida</taxon>
        <taxon>eudicotyledons</taxon>
        <taxon>Gunneridae</taxon>
        <taxon>Pentapetalae</taxon>
        <taxon>rosids</taxon>
        <taxon>fabids</taxon>
        <taxon>Fabales</taxon>
        <taxon>Fabaceae</taxon>
        <taxon>Papilionoideae</taxon>
        <taxon>50 kb inversion clade</taxon>
        <taxon>NPAAA clade</taxon>
        <taxon>indigoferoid/millettioid clade</taxon>
        <taxon>Phaseoleae</taxon>
        <taxon>Mucuna</taxon>
    </lineage>
</organism>
<dbReference type="InterPro" id="IPR039537">
    <property type="entry name" value="Retrotran_Ty1/copia-like"/>
</dbReference>
<dbReference type="GO" id="GO:0003964">
    <property type="term" value="F:RNA-directed DNA polymerase activity"/>
    <property type="evidence" value="ECO:0007669"/>
    <property type="project" value="UniProtKB-KW"/>
</dbReference>
<dbReference type="GO" id="GO:0006310">
    <property type="term" value="P:DNA recombination"/>
    <property type="evidence" value="ECO:0007669"/>
    <property type="project" value="UniProtKB-KW"/>
</dbReference>
<keyword evidence="8" id="KW-0548">Nucleotidyltransferase</keyword>
<dbReference type="PANTHER" id="PTHR42648:SF11">
    <property type="entry name" value="TRANSPOSON TY4-P GAG-POL POLYPROTEIN"/>
    <property type="match status" value="1"/>
</dbReference>
<keyword evidence="9" id="KW-0233">DNA recombination</keyword>
<dbReference type="GO" id="GO:0046872">
    <property type="term" value="F:metal ion binding"/>
    <property type="evidence" value="ECO:0007669"/>
    <property type="project" value="UniProtKB-KW"/>
</dbReference>
<keyword evidence="4" id="KW-0378">Hydrolase</keyword>
<evidence type="ECO:0000256" key="5">
    <source>
        <dbReference type="ARBA" id="ARBA00022842"/>
    </source>
</evidence>
<dbReference type="AlphaFoldDB" id="A0A371I1S5"/>
<evidence type="ECO:0000313" key="11">
    <source>
        <dbReference type="Proteomes" id="UP000257109"/>
    </source>
</evidence>
<evidence type="ECO:0000256" key="4">
    <source>
        <dbReference type="ARBA" id="ARBA00022801"/>
    </source>
</evidence>
<keyword evidence="3" id="KW-0255">Endonuclease</keyword>
<proteinExistence type="predicted"/>
<name>A0A371I1S5_MUCPR</name>
<reference evidence="10" key="1">
    <citation type="submission" date="2018-05" db="EMBL/GenBank/DDBJ databases">
        <title>Draft genome of Mucuna pruriens seed.</title>
        <authorList>
            <person name="Nnadi N.E."/>
            <person name="Vos R."/>
            <person name="Hasami M.H."/>
            <person name="Devisetty U.K."/>
            <person name="Aguiy J.C."/>
        </authorList>
    </citation>
    <scope>NUCLEOTIDE SEQUENCE [LARGE SCALE GENOMIC DNA]</scope>
    <source>
        <strain evidence="10">JCA_2017</strain>
    </source>
</reference>
<evidence type="ECO:0000256" key="9">
    <source>
        <dbReference type="ARBA" id="ARBA00023172"/>
    </source>
</evidence>
<dbReference type="InterPro" id="IPR036397">
    <property type="entry name" value="RNaseH_sf"/>
</dbReference>
<dbReference type="GO" id="GO:0003887">
    <property type="term" value="F:DNA-directed DNA polymerase activity"/>
    <property type="evidence" value="ECO:0007669"/>
    <property type="project" value="UniProtKB-KW"/>
</dbReference>
<keyword evidence="7" id="KW-0695">RNA-directed DNA polymerase</keyword>
<feature type="non-terminal residue" evidence="10">
    <location>
        <position position="1"/>
    </location>
</feature>
<evidence type="ECO:0000256" key="6">
    <source>
        <dbReference type="ARBA" id="ARBA00022908"/>
    </source>
</evidence>
<keyword evidence="8" id="KW-0808">Transferase</keyword>
<comment type="caution">
    <text evidence="10">The sequence shown here is derived from an EMBL/GenBank/DDBJ whole genome shotgun (WGS) entry which is preliminary data.</text>
</comment>
<dbReference type="Proteomes" id="UP000257109">
    <property type="component" value="Unassembled WGS sequence"/>
</dbReference>
<dbReference type="GO" id="GO:0004519">
    <property type="term" value="F:endonuclease activity"/>
    <property type="evidence" value="ECO:0007669"/>
    <property type="project" value="UniProtKB-KW"/>
</dbReference>
<keyword evidence="1" id="KW-0540">Nuclease</keyword>
<dbReference type="Gene3D" id="3.30.420.10">
    <property type="entry name" value="Ribonuclease H-like superfamily/Ribonuclease H"/>
    <property type="match status" value="1"/>
</dbReference>
<dbReference type="GO" id="GO:0015074">
    <property type="term" value="P:DNA integration"/>
    <property type="evidence" value="ECO:0007669"/>
    <property type="project" value="UniProtKB-KW"/>
</dbReference>
<evidence type="ECO:0000256" key="8">
    <source>
        <dbReference type="ARBA" id="ARBA00022932"/>
    </source>
</evidence>
<evidence type="ECO:0008006" key="12">
    <source>
        <dbReference type="Google" id="ProtNLM"/>
    </source>
</evidence>
<dbReference type="STRING" id="157652.A0A371I1S5"/>
<keyword evidence="6" id="KW-0229">DNA integration</keyword>
<dbReference type="SUPFAM" id="SSF53098">
    <property type="entry name" value="Ribonuclease H-like"/>
    <property type="match status" value="1"/>
</dbReference>
<keyword evidence="8" id="KW-0239">DNA-directed DNA polymerase</keyword>